<dbReference type="InterPro" id="IPR039420">
    <property type="entry name" value="WalR-like"/>
</dbReference>
<dbReference type="GO" id="GO:0003677">
    <property type="term" value="F:DNA binding"/>
    <property type="evidence" value="ECO:0007669"/>
    <property type="project" value="UniProtKB-KW"/>
</dbReference>
<name>A0A516Q2D0_9ACTN</name>
<dbReference type="Gene3D" id="3.40.50.2300">
    <property type="match status" value="1"/>
</dbReference>
<dbReference type="InterPro" id="IPR000792">
    <property type="entry name" value="Tscrpt_reg_LuxR_C"/>
</dbReference>
<evidence type="ECO:0000256" key="1">
    <source>
        <dbReference type="ARBA" id="ARBA00022553"/>
    </source>
</evidence>
<dbReference type="SUPFAM" id="SSF46894">
    <property type="entry name" value="C-terminal effector domain of the bipartite response regulators"/>
    <property type="match status" value="1"/>
</dbReference>
<dbReference type="PRINTS" id="PR00038">
    <property type="entry name" value="HTHLUXR"/>
</dbReference>
<dbReference type="EMBL" id="CP041692">
    <property type="protein sequence ID" value="QDP97558.1"/>
    <property type="molecule type" value="Genomic_DNA"/>
</dbReference>
<dbReference type="AlphaFoldDB" id="A0A516Q2D0"/>
<dbReference type="InterPro" id="IPR011006">
    <property type="entry name" value="CheY-like_superfamily"/>
</dbReference>
<evidence type="ECO:0000256" key="6">
    <source>
        <dbReference type="SAM" id="MobiDB-lite"/>
    </source>
</evidence>
<gene>
    <name evidence="9" type="ORF">FOE78_18025</name>
</gene>
<feature type="modified residue" description="4-aspartylphosphate" evidence="5">
    <location>
        <position position="62"/>
    </location>
</feature>
<keyword evidence="2" id="KW-0805">Transcription regulation</keyword>
<evidence type="ECO:0000256" key="2">
    <source>
        <dbReference type="ARBA" id="ARBA00023015"/>
    </source>
</evidence>
<proteinExistence type="predicted"/>
<accession>A0A516Q2D0</accession>
<dbReference type="Pfam" id="PF00196">
    <property type="entry name" value="GerE"/>
    <property type="match status" value="1"/>
</dbReference>
<evidence type="ECO:0000256" key="3">
    <source>
        <dbReference type="ARBA" id="ARBA00023125"/>
    </source>
</evidence>
<dbReference type="GO" id="GO:0000160">
    <property type="term" value="P:phosphorelay signal transduction system"/>
    <property type="evidence" value="ECO:0007669"/>
    <property type="project" value="InterPro"/>
</dbReference>
<evidence type="ECO:0000313" key="10">
    <source>
        <dbReference type="Proteomes" id="UP000319263"/>
    </source>
</evidence>
<feature type="domain" description="Response regulatory" evidence="8">
    <location>
        <begin position="11"/>
        <end position="127"/>
    </location>
</feature>
<dbReference type="InterPro" id="IPR001789">
    <property type="entry name" value="Sig_transdc_resp-reg_receiver"/>
</dbReference>
<dbReference type="RefSeq" id="WP_143987516.1">
    <property type="nucleotide sequence ID" value="NZ_CP041692.1"/>
</dbReference>
<dbReference type="CDD" id="cd06170">
    <property type="entry name" value="LuxR_C_like"/>
    <property type="match status" value="1"/>
</dbReference>
<dbReference type="SMART" id="SM00448">
    <property type="entry name" value="REC"/>
    <property type="match status" value="1"/>
</dbReference>
<dbReference type="Pfam" id="PF00072">
    <property type="entry name" value="Response_reg"/>
    <property type="match status" value="1"/>
</dbReference>
<evidence type="ECO:0000313" key="9">
    <source>
        <dbReference type="EMBL" id="QDP97558.1"/>
    </source>
</evidence>
<keyword evidence="3" id="KW-0238">DNA-binding</keyword>
<evidence type="ECO:0000259" key="7">
    <source>
        <dbReference type="PROSITE" id="PS50043"/>
    </source>
</evidence>
<dbReference type="PANTHER" id="PTHR43214">
    <property type="entry name" value="TWO-COMPONENT RESPONSE REGULATOR"/>
    <property type="match status" value="1"/>
</dbReference>
<dbReference type="PROSITE" id="PS50110">
    <property type="entry name" value="RESPONSE_REGULATORY"/>
    <property type="match status" value="1"/>
</dbReference>
<reference evidence="9 10" key="1">
    <citation type="submission" date="2019-07" db="EMBL/GenBank/DDBJ databases">
        <title>Microlunatus dokdonensis sp. nov. isolated from the rhizospheric soil of the wild plant Elymus tsukushiensis.</title>
        <authorList>
            <person name="Ghim S.-Y."/>
            <person name="Hwang Y.-J."/>
            <person name="Son J.-S."/>
            <person name="Shin J.-H."/>
        </authorList>
    </citation>
    <scope>NUCLEOTIDE SEQUENCE [LARGE SCALE GENOMIC DNA]</scope>
    <source>
        <strain evidence="9 10">KUDC0627</strain>
    </source>
</reference>
<dbReference type="OrthoDB" id="9808843at2"/>
<organism evidence="9 10">
    <name type="scientific">Microlunatus elymi</name>
    <dbReference type="NCBI Taxonomy" id="2596828"/>
    <lineage>
        <taxon>Bacteria</taxon>
        <taxon>Bacillati</taxon>
        <taxon>Actinomycetota</taxon>
        <taxon>Actinomycetes</taxon>
        <taxon>Propionibacteriales</taxon>
        <taxon>Propionibacteriaceae</taxon>
        <taxon>Microlunatus</taxon>
    </lineage>
</organism>
<dbReference type="PROSITE" id="PS50043">
    <property type="entry name" value="HTH_LUXR_2"/>
    <property type="match status" value="1"/>
</dbReference>
<feature type="domain" description="HTH luxR-type" evidence="7">
    <location>
        <begin position="166"/>
        <end position="231"/>
    </location>
</feature>
<dbReference type="KEGG" id="mik:FOE78_18025"/>
<feature type="compositionally biased region" description="Basic and acidic residues" evidence="6">
    <location>
        <begin position="156"/>
        <end position="172"/>
    </location>
</feature>
<dbReference type="SUPFAM" id="SSF52172">
    <property type="entry name" value="CheY-like"/>
    <property type="match status" value="1"/>
</dbReference>
<dbReference type="PANTHER" id="PTHR43214:SF24">
    <property type="entry name" value="TRANSCRIPTIONAL REGULATORY PROTEIN NARL-RELATED"/>
    <property type="match status" value="1"/>
</dbReference>
<keyword evidence="4" id="KW-0804">Transcription</keyword>
<dbReference type="InterPro" id="IPR016032">
    <property type="entry name" value="Sig_transdc_resp-reg_C-effctor"/>
</dbReference>
<dbReference type="GO" id="GO:0006355">
    <property type="term" value="P:regulation of DNA-templated transcription"/>
    <property type="evidence" value="ECO:0007669"/>
    <property type="project" value="InterPro"/>
</dbReference>
<dbReference type="CDD" id="cd17535">
    <property type="entry name" value="REC_NarL-like"/>
    <property type="match status" value="1"/>
</dbReference>
<dbReference type="PROSITE" id="PS00622">
    <property type="entry name" value="HTH_LUXR_1"/>
    <property type="match status" value="1"/>
</dbReference>
<dbReference type="Proteomes" id="UP000319263">
    <property type="component" value="Chromosome"/>
</dbReference>
<evidence type="ECO:0000256" key="4">
    <source>
        <dbReference type="ARBA" id="ARBA00023163"/>
    </source>
</evidence>
<sequence length="231" mass="24403">MNAAEDQQPIRVIIVDDQDIVRDGLVTVLSLVDGVEVVGSADNGQRACELVDELAPEVVLMDLRMPVMDGVAATELITTRHPRTAVLVLTTFDDDASIAGALRAGARGYLTKDASRDDIAAALRSVARGQATFDAGVSAKLLSGLTSGAPIGSGAPDDHGSDDHETGGGLDELTRREREVLRLIGDGLNNAEIADKLFVSTATVKTHINNLFAKLGIRDRAQAVRLANRLD</sequence>
<keyword evidence="10" id="KW-1185">Reference proteome</keyword>
<protein>
    <submittedName>
        <fullName evidence="9">Response regulator transcription factor</fullName>
    </submittedName>
</protein>
<feature type="region of interest" description="Disordered" evidence="6">
    <location>
        <begin position="150"/>
        <end position="172"/>
    </location>
</feature>
<dbReference type="InterPro" id="IPR058245">
    <property type="entry name" value="NreC/VraR/RcsB-like_REC"/>
</dbReference>
<keyword evidence="1 5" id="KW-0597">Phosphoprotein</keyword>
<evidence type="ECO:0000259" key="8">
    <source>
        <dbReference type="PROSITE" id="PS50110"/>
    </source>
</evidence>
<evidence type="ECO:0000256" key="5">
    <source>
        <dbReference type="PROSITE-ProRule" id="PRU00169"/>
    </source>
</evidence>
<dbReference type="SMART" id="SM00421">
    <property type="entry name" value="HTH_LUXR"/>
    <property type="match status" value="1"/>
</dbReference>